<dbReference type="KEGG" id="psco:LY89DRAFT_248962"/>
<evidence type="ECO:0000313" key="1">
    <source>
        <dbReference type="EMBL" id="KUJ10690.1"/>
    </source>
</evidence>
<evidence type="ECO:0000313" key="2">
    <source>
        <dbReference type="Proteomes" id="UP000070700"/>
    </source>
</evidence>
<name>A0A194WRR9_MOLSC</name>
<dbReference type="OrthoDB" id="4851849at2759"/>
<sequence length="574" mass="64951">MAPKPVAHSGIWTPQLSQTFYTHANQLSKKLKSQQSPRQPQNYRQSCSYSGKDERYILSYEEELHLADHFAFLAHVAESVACVSAVTIEENRELPSLTVRLASNETPRDHVVEGLSRILDVLREHAIEGRHRHTYKSRLFDAVINLSKDRIYGRLRSSQWKRPQHVKATGNTGPLYLRIESKLQQAKGKFGKAMRHAGLYAALTKLCVALKAVDLGAESEQPHLLQLAIQESYSISKYGTFKSLEAHLRALGASQDVSQSREVLEIDKLGKYFELCDDLIRLSRQPETRPLCQNISLEICTSFPEIKRSGSPSPCHVHGEVQLVLFYEKNPRQTLPRAIGSSKSACFLCDLFIKKHGKFGLSHSHMKLYTMWTIPEIPWMNTEQRQRFQRLIHAMDTEIVLLLKEKSYHPNHAMESRAHMRLIDQVPDIASSNASPAVSVIIRNSNLLVMVENASATMLEPVPVQNPAISSSVYYSEDLPIKEDIGPSTRLLTLLIGKVDYIFDCEDVESGQLQISSHIEGAGRKDVFRVNARDPDLDSILSLRDGADDHMLTFCVHDNDRHELEVVFRWTGSI</sequence>
<protein>
    <submittedName>
        <fullName evidence="1">Uncharacterized protein</fullName>
    </submittedName>
</protein>
<keyword evidence="2" id="KW-1185">Reference proteome</keyword>
<proteinExistence type="predicted"/>
<dbReference type="RefSeq" id="XP_018065045.1">
    <property type="nucleotide sequence ID" value="XM_018206169.1"/>
</dbReference>
<dbReference type="EMBL" id="KQ947428">
    <property type="protein sequence ID" value="KUJ10690.1"/>
    <property type="molecule type" value="Genomic_DNA"/>
</dbReference>
<dbReference type="InterPro" id="IPR027796">
    <property type="entry name" value="OTT_1508_deam-like"/>
</dbReference>
<dbReference type="AlphaFoldDB" id="A0A194WRR9"/>
<dbReference type="GeneID" id="28815895"/>
<accession>A0A194WRR9</accession>
<organism evidence="1 2">
    <name type="scientific">Mollisia scopiformis</name>
    <name type="common">Conifer needle endophyte fungus</name>
    <name type="synonym">Phialocephala scopiformis</name>
    <dbReference type="NCBI Taxonomy" id="149040"/>
    <lineage>
        <taxon>Eukaryota</taxon>
        <taxon>Fungi</taxon>
        <taxon>Dikarya</taxon>
        <taxon>Ascomycota</taxon>
        <taxon>Pezizomycotina</taxon>
        <taxon>Leotiomycetes</taxon>
        <taxon>Helotiales</taxon>
        <taxon>Mollisiaceae</taxon>
        <taxon>Mollisia</taxon>
    </lineage>
</organism>
<dbReference type="Proteomes" id="UP000070700">
    <property type="component" value="Unassembled WGS sequence"/>
</dbReference>
<dbReference type="InParanoid" id="A0A194WRR9"/>
<reference evidence="1 2" key="1">
    <citation type="submission" date="2015-10" db="EMBL/GenBank/DDBJ databases">
        <title>Full genome of DAOMC 229536 Phialocephala scopiformis, a fungal endophyte of spruce producing the potent anti-insectan compound rugulosin.</title>
        <authorList>
            <consortium name="DOE Joint Genome Institute"/>
            <person name="Walker A.K."/>
            <person name="Frasz S.L."/>
            <person name="Seifert K.A."/>
            <person name="Miller J.D."/>
            <person name="Mondo S.J."/>
            <person name="Labutti K."/>
            <person name="Lipzen A."/>
            <person name="Dockter R."/>
            <person name="Kennedy M."/>
            <person name="Grigoriev I.V."/>
            <person name="Spatafora J.W."/>
        </authorList>
    </citation>
    <scope>NUCLEOTIDE SEQUENCE [LARGE SCALE GENOMIC DNA]</scope>
    <source>
        <strain evidence="1 2">CBS 120377</strain>
    </source>
</reference>
<dbReference type="Pfam" id="PF14441">
    <property type="entry name" value="OTT_1508_deam"/>
    <property type="match status" value="1"/>
</dbReference>
<gene>
    <name evidence="1" type="ORF">LY89DRAFT_248962</name>
</gene>